<accession>A0ABP7MVT7</accession>
<evidence type="ECO:0000313" key="1">
    <source>
        <dbReference type="EMBL" id="GAA3931168.1"/>
    </source>
</evidence>
<dbReference type="Gene3D" id="1.10.357.10">
    <property type="entry name" value="Tetracycline Repressor, domain 2"/>
    <property type="match status" value="1"/>
</dbReference>
<dbReference type="InterPro" id="IPR009057">
    <property type="entry name" value="Homeodomain-like_sf"/>
</dbReference>
<dbReference type="EMBL" id="BAABCP010000001">
    <property type="protein sequence ID" value="GAA3931168.1"/>
    <property type="molecule type" value="Genomic_DNA"/>
</dbReference>
<reference evidence="2" key="1">
    <citation type="journal article" date="2019" name="Int. J. Syst. Evol. Microbiol.">
        <title>The Global Catalogue of Microorganisms (GCM) 10K type strain sequencing project: providing services to taxonomists for standard genome sequencing and annotation.</title>
        <authorList>
            <consortium name="The Broad Institute Genomics Platform"/>
            <consortium name="The Broad Institute Genome Sequencing Center for Infectious Disease"/>
            <person name="Wu L."/>
            <person name="Ma J."/>
        </authorList>
    </citation>
    <scope>NUCLEOTIDE SEQUENCE [LARGE SCALE GENOMIC DNA]</scope>
    <source>
        <strain evidence="2">JCM 17024</strain>
    </source>
</reference>
<dbReference type="Proteomes" id="UP001501591">
    <property type="component" value="Unassembled WGS sequence"/>
</dbReference>
<organism evidence="1 2">
    <name type="scientific">Microbacterium soli</name>
    <dbReference type="NCBI Taxonomy" id="446075"/>
    <lineage>
        <taxon>Bacteria</taxon>
        <taxon>Bacillati</taxon>
        <taxon>Actinomycetota</taxon>
        <taxon>Actinomycetes</taxon>
        <taxon>Micrococcales</taxon>
        <taxon>Microbacteriaceae</taxon>
        <taxon>Microbacterium</taxon>
    </lineage>
</organism>
<dbReference type="SUPFAM" id="SSF46689">
    <property type="entry name" value="Homeodomain-like"/>
    <property type="match status" value="1"/>
</dbReference>
<name>A0ABP7MVT7_9MICO</name>
<evidence type="ECO:0000313" key="2">
    <source>
        <dbReference type="Proteomes" id="UP001501591"/>
    </source>
</evidence>
<dbReference type="RefSeq" id="WP_344818127.1">
    <property type="nucleotide sequence ID" value="NZ_BAABCP010000001.1"/>
</dbReference>
<keyword evidence="2" id="KW-1185">Reference proteome</keyword>
<gene>
    <name evidence="1" type="ORF">GCM10022383_07130</name>
</gene>
<proteinExistence type="predicted"/>
<protein>
    <submittedName>
        <fullName evidence="1">TetR/AcrR family transcriptional regulator</fullName>
    </submittedName>
</protein>
<sequence length="190" mass="21309">MGRKAQPQIKQNLLDRCTEYALAHGLPDRVEPLAKASGTSARMLLYHFGTRDDLLREILRQARQGQLDMFTSLLKPRGGEPYTVTLERAWRQMTSPDGQPYLRMFGQLRESTGQRLWPGFKRIATTDWIPPLEEGLASLGRPELATLTLAVIRGLFMDLDATGDKTRADLAFTDFIGMLTCDGPDRSTPS</sequence>
<comment type="caution">
    <text evidence="1">The sequence shown here is derived from an EMBL/GenBank/DDBJ whole genome shotgun (WGS) entry which is preliminary data.</text>
</comment>